<dbReference type="PANTHER" id="PTHR21547:SF0">
    <property type="entry name" value="CLUSTERIN-ASSOCIATED PROTEIN 1"/>
    <property type="match status" value="1"/>
</dbReference>
<dbReference type="GeneID" id="8234532"/>
<evidence type="ECO:0000256" key="7">
    <source>
        <dbReference type="SAM" id="Coils"/>
    </source>
</evidence>
<dbReference type="VEuPathDB" id="VectorBase:PHUM422400"/>
<reference evidence="9" key="2">
    <citation type="submission" date="2007-04" db="EMBL/GenBank/DDBJ databases">
        <title>The genome of the human body louse.</title>
        <authorList>
            <consortium name="The Human Body Louse Genome Consortium"/>
            <person name="Kirkness E."/>
            <person name="Walenz B."/>
            <person name="Hass B."/>
            <person name="Bruggner R."/>
            <person name="Strausberg R."/>
        </authorList>
    </citation>
    <scope>NUCLEOTIDE SEQUENCE</scope>
    <source>
        <strain evidence="9">USDA</strain>
    </source>
</reference>
<feature type="compositionally biased region" description="Basic and acidic residues" evidence="8">
    <location>
        <begin position="316"/>
        <end position="341"/>
    </location>
</feature>
<keyword evidence="6" id="KW-0966">Cell projection</keyword>
<dbReference type="FunCoup" id="E0VSQ8">
    <property type="interactions" value="159"/>
</dbReference>
<evidence type="ECO:0000313" key="10">
    <source>
        <dbReference type="EnsemblMetazoa" id="PHUM422400-PA"/>
    </source>
</evidence>
<dbReference type="GO" id="GO:0005929">
    <property type="term" value="C:cilium"/>
    <property type="evidence" value="ECO:0007669"/>
    <property type="project" value="UniProtKB-SubCell"/>
</dbReference>
<dbReference type="GO" id="GO:0030992">
    <property type="term" value="C:intraciliary transport particle B"/>
    <property type="evidence" value="ECO:0007669"/>
    <property type="project" value="TreeGrafter"/>
</dbReference>
<keyword evidence="4 7" id="KW-0175">Coiled coil</keyword>
<feature type="region of interest" description="Disordered" evidence="8">
    <location>
        <begin position="304"/>
        <end position="396"/>
    </location>
</feature>
<keyword evidence="5" id="KW-0969">Cilium</keyword>
<proteinExistence type="inferred from homology"/>
<dbReference type="PANTHER" id="PTHR21547">
    <property type="entry name" value="CLUSTERIN ASSOCIATED PROTEIN 1"/>
    <property type="match status" value="1"/>
</dbReference>
<dbReference type="OMA" id="RKVYGNM"/>
<dbReference type="GO" id="GO:0005815">
    <property type="term" value="C:microtubule organizing center"/>
    <property type="evidence" value="ECO:0007669"/>
    <property type="project" value="TreeGrafter"/>
</dbReference>
<dbReference type="GO" id="GO:0060271">
    <property type="term" value="P:cilium assembly"/>
    <property type="evidence" value="ECO:0007669"/>
    <property type="project" value="TreeGrafter"/>
</dbReference>
<feature type="coiled-coil region" evidence="7">
    <location>
        <begin position="209"/>
        <end position="264"/>
    </location>
</feature>
<feature type="compositionally biased region" description="Acidic residues" evidence="8">
    <location>
        <begin position="357"/>
        <end position="382"/>
    </location>
</feature>
<organism>
    <name type="scientific">Pediculus humanus subsp. corporis</name>
    <name type="common">Body louse</name>
    <dbReference type="NCBI Taxonomy" id="121224"/>
    <lineage>
        <taxon>Eukaryota</taxon>
        <taxon>Metazoa</taxon>
        <taxon>Ecdysozoa</taxon>
        <taxon>Arthropoda</taxon>
        <taxon>Hexapoda</taxon>
        <taxon>Insecta</taxon>
        <taxon>Pterygota</taxon>
        <taxon>Neoptera</taxon>
        <taxon>Paraneoptera</taxon>
        <taxon>Psocodea</taxon>
        <taxon>Troctomorpha</taxon>
        <taxon>Phthiraptera</taxon>
        <taxon>Anoplura</taxon>
        <taxon>Pediculidae</taxon>
        <taxon>Pediculus</taxon>
    </lineage>
</organism>
<dbReference type="InterPro" id="IPR019366">
    <property type="entry name" value="Clusterin-associated_protein-1"/>
</dbReference>
<dbReference type="EMBL" id="DS235755">
    <property type="protein sequence ID" value="EEB16414.1"/>
    <property type="molecule type" value="Genomic_DNA"/>
</dbReference>
<keyword evidence="11" id="KW-1185">Reference proteome</keyword>
<evidence type="ECO:0000256" key="1">
    <source>
        <dbReference type="ARBA" id="ARBA00004138"/>
    </source>
</evidence>
<dbReference type="EMBL" id="AAZO01005171">
    <property type="status" value="NOT_ANNOTATED_CDS"/>
    <property type="molecule type" value="Genomic_DNA"/>
</dbReference>
<dbReference type="Pfam" id="PF10234">
    <property type="entry name" value="Cluap1"/>
    <property type="match status" value="1"/>
</dbReference>
<gene>
    <name evidence="10" type="primary">8234532</name>
    <name evidence="9" type="ORF">Phum_PHUM422400</name>
</gene>
<evidence type="ECO:0000313" key="11">
    <source>
        <dbReference type="Proteomes" id="UP000009046"/>
    </source>
</evidence>
<dbReference type="Proteomes" id="UP000009046">
    <property type="component" value="Unassembled WGS sequence"/>
</dbReference>
<dbReference type="AlphaFoldDB" id="E0VSQ8"/>
<dbReference type="KEGG" id="phu:Phum_PHUM422400"/>
<evidence type="ECO:0000256" key="4">
    <source>
        <dbReference type="ARBA" id="ARBA00023054"/>
    </source>
</evidence>
<evidence type="ECO:0000256" key="2">
    <source>
        <dbReference type="ARBA" id="ARBA00008340"/>
    </source>
</evidence>
<comment type="similarity">
    <text evidence="2">Belongs to the CLUAP1 family.</text>
</comment>
<keyword evidence="3" id="KW-0970">Cilium biogenesis/degradation</keyword>
<dbReference type="eggNOG" id="KOG3647">
    <property type="taxonomic scope" value="Eukaryota"/>
</dbReference>
<dbReference type="OrthoDB" id="438545at2759"/>
<dbReference type="RefSeq" id="XP_002429152.1">
    <property type="nucleotide sequence ID" value="XM_002429107.1"/>
</dbReference>
<dbReference type="STRING" id="121224.E0VSQ8"/>
<dbReference type="HOGENOM" id="CLU_034981_1_0_1"/>
<sequence>MSYRDLRNFTEMMQELGYPRLISMENFRMPNFPLVAEILSWLVKRFDPDADIPLEIQTENERIALIKSVAQLLVLKANLKLSTKKLYQADGYAVKEMLKITTMLHDSLKTTNIKNKETDDLPEEFIVATSIKLQELKSAIQLVGSIVSSGASLYDLLGKEKEIKEIRNNVAFRSMEMPQVEQAVKESVQNVSHEIENTRKSIEGLTSSKASLDAKIEKKKSDLDRHTKRLQTLKKIRPAFMEEFEKLEEELKELYNEYVLKYRNLLYLECILEQTEQSALKKIDQKQAITRKLIDELKQDNESIKSGDLGSETFDDNIKSKDKQTPEVFKKTRKESFEEHGKKRKVFGNMTGINDSDSPDSDSDLILDGDMTVDEDDEDDMEIENHPVKNFSDDDF</sequence>
<dbReference type="EnsemblMetazoa" id="PHUM422400-RA">
    <property type="protein sequence ID" value="PHUM422400-PA"/>
    <property type="gene ID" value="PHUM422400"/>
</dbReference>
<reference evidence="9" key="1">
    <citation type="submission" date="2007-04" db="EMBL/GenBank/DDBJ databases">
        <title>Annotation of Pediculus humanus corporis strain USDA.</title>
        <authorList>
            <person name="Kirkness E."/>
            <person name="Hannick L."/>
            <person name="Hass B."/>
            <person name="Bruggner R."/>
            <person name="Lawson D."/>
            <person name="Bidwell S."/>
            <person name="Joardar V."/>
            <person name="Caler E."/>
            <person name="Walenz B."/>
            <person name="Inman J."/>
            <person name="Schobel S."/>
            <person name="Galinsky K."/>
            <person name="Amedeo P."/>
            <person name="Strausberg R."/>
        </authorList>
    </citation>
    <scope>NUCLEOTIDE SEQUENCE</scope>
    <source>
        <strain evidence="9">USDA</strain>
    </source>
</reference>
<evidence type="ECO:0000256" key="6">
    <source>
        <dbReference type="ARBA" id="ARBA00023273"/>
    </source>
</evidence>
<dbReference type="CTD" id="8234532"/>
<evidence type="ECO:0000313" key="9">
    <source>
        <dbReference type="EMBL" id="EEB16414.1"/>
    </source>
</evidence>
<evidence type="ECO:0000256" key="5">
    <source>
        <dbReference type="ARBA" id="ARBA00023069"/>
    </source>
</evidence>
<evidence type="ECO:0000256" key="8">
    <source>
        <dbReference type="SAM" id="MobiDB-lite"/>
    </source>
</evidence>
<protein>
    <submittedName>
        <fullName evidence="9 10">Clusterin-associated protein, putative</fullName>
    </submittedName>
</protein>
<evidence type="ECO:0000256" key="3">
    <source>
        <dbReference type="ARBA" id="ARBA00022794"/>
    </source>
</evidence>
<dbReference type="InParanoid" id="E0VSQ8"/>
<name>E0VSQ8_PEDHC</name>
<comment type="subcellular location">
    <subcellularLocation>
        <location evidence="1">Cell projection</location>
        <location evidence="1">Cilium</location>
    </subcellularLocation>
</comment>
<reference evidence="10" key="3">
    <citation type="submission" date="2020-05" db="UniProtKB">
        <authorList>
            <consortium name="EnsemblMetazoa"/>
        </authorList>
    </citation>
    <scope>IDENTIFICATION</scope>
    <source>
        <strain evidence="10">USDA</strain>
    </source>
</reference>
<accession>E0VSQ8</accession>